<name>A0ABM7HYR4_MYCME</name>
<gene>
    <name evidence="1" type="ORF">MMAGJ_50310</name>
</gene>
<evidence type="ECO:0000313" key="2">
    <source>
        <dbReference type="Proteomes" id="UP000465622"/>
    </source>
</evidence>
<accession>A0ABM7HYR4</accession>
<reference evidence="1 2" key="1">
    <citation type="journal article" date="2019" name="Emerg. Microbes Infect.">
        <title>Comprehensive subspecies identification of 175 nontuberculous mycobacteria species based on 7547 genomic profiles.</title>
        <authorList>
            <person name="Matsumoto Y."/>
            <person name="Kinjo T."/>
            <person name="Motooka D."/>
            <person name="Nabeya D."/>
            <person name="Jung N."/>
            <person name="Uechi K."/>
            <person name="Horii T."/>
            <person name="Iida T."/>
            <person name="Fujita J."/>
            <person name="Nakamura S."/>
        </authorList>
    </citation>
    <scope>NUCLEOTIDE SEQUENCE [LARGE SCALE GENOMIC DNA]</scope>
    <source>
        <strain evidence="1 2">JCM 12375</strain>
    </source>
</reference>
<protein>
    <submittedName>
        <fullName evidence="1">Uncharacterized protein</fullName>
    </submittedName>
</protein>
<dbReference type="Proteomes" id="UP000465622">
    <property type="component" value="Chromosome"/>
</dbReference>
<dbReference type="EMBL" id="AP022567">
    <property type="protein sequence ID" value="BBX35749.1"/>
    <property type="molecule type" value="Genomic_DNA"/>
</dbReference>
<keyword evidence="2" id="KW-1185">Reference proteome</keyword>
<proteinExistence type="predicted"/>
<organism evidence="1 2">
    <name type="scientific">Mycolicibacterium mageritense</name>
    <name type="common">Mycobacterium mageritense</name>
    <dbReference type="NCBI Taxonomy" id="53462"/>
    <lineage>
        <taxon>Bacteria</taxon>
        <taxon>Bacillati</taxon>
        <taxon>Actinomycetota</taxon>
        <taxon>Actinomycetes</taxon>
        <taxon>Mycobacteriales</taxon>
        <taxon>Mycobacteriaceae</taxon>
        <taxon>Mycolicibacterium</taxon>
    </lineage>
</organism>
<evidence type="ECO:0000313" key="1">
    <source>
        <dbReference type="EMBL" id="BBX35749.1"/>
    </source>
</evidence>
<sequence length="74" mass="8627">MGTIVKRLRECDRCKREIYSGKDPKAGGFELKQVDLRDGRNELNSYDICSDCAPSFYQFMLDGLTIYFERYAND</sequence>